<sequence length="171" mass="18937">MKPWLFLDVDGPLNPYAGEAPDLLPRGYALHRLRPAHWPAELPPLPVWLNPGHGGQLAELADLFTLAWATTWEDEANTLIGPLIGLPELPVVHWPELREAPAGGMFWKTESLVRFAGGRPFAWVDDEIGAADDAWVRRHHPARALLRWIDPREGLSAADVATLGEWALTLG</sequence>
<dbReference type="RefSeq" id="WP_103887552.1">
    <property type="nucleotide sequence ID" value="NZ_FNVU01000009.1"/>
</dbReference>
<dbReference type="Proteomes" id="UP000236754">
    <property type="component" value="Unassembled WGS sequence"/>
</dbReference>
<protein>
    <recommendedName>
        <fullName evidence="3">Secreted protein</fullName>
    </recommendedName>
</protein>
<accession>A0A1H6CJ45</accession>
<keyword evidence="2" id="KW-1185">Reference proteome</keyword>
<reference evidence="1 2" key="1">
    <citation type="submission" date="2016-10" db="EMBL/GenBank/DDBJ databases">
        <authorList>
            <person name="de Groot N.N."/>
        </authorList>
    </citation>
    <scope>NUCLEOTIDE SEQUENCE [LARGE SCALE GENOMIC DNA]</scope>
    <source>
        <strain evidence="1 2">CGMCC 4.2023</strain>
    </source>
</reference>
<dbReference type="AlphaFoldDB" id="A0A1H6CJ45"/>
<evidence type="ECO:0008006" key="3">
    <source>
        <dbReference type="Google" id="ProtNLM"/>
    </source>
</evidence>
<name>A0A1H6CJ45_9ACTN</name>
<evidence type="ECO:0000313" key="2">
    <source>
        <dbReference type="Proteomes" id="UP000236754"/>
    </source>
</evidence>
<organism evidence="1 2">
    <name type="scientific">Actinacidiphila yanglinensis</name>
    <dbReference type="NCBI Taxonomy" id="310779"/>
    <lineage>
        <taxon>Bacteria</taxon>
        <taxon>Bacillati</taxon>
        <taxon>Actinomycetota</taxon>
        <taxon>Actinomycetes</taxon>
        <taxon>Kitasatosporales</taxon>
        <taxon>Streptomycetaceae</taxon>
        <taxon>Actinacidiphila</taxon>
    </lineage>
</organism>
<gene>
    <name evidence="1" type="ORF">SAMN05216223_10955</name>
</gene>
<dbReference type="EMBL" id="FNVU01000009">
    <property type="protein sequence ID" value="SEG72970.1"/>
    <property type="molecule type" value="Genomic_DNA"/>
</dbReference>
<proteinExistence type="predicted"/>
<evidence type="ECO:0000313" key="1">
    <source>
        <dbReference type="EMBL" id="SEG72970.1"/>
    </source>
</evidence>
<dbReference type="OrthoDB" id="5124141at2"/>